<evidence type="ECO:0000256" key="4">
    <source>
        <dbReference type="ARBA" id="ARBA00022553"/>
    </source>
</evidence>
<accession>A0A6M8SP92</accession>
<keyword evidence="6 7" id="KW-0662">Pyridine nucleotide biosynthesis</keyword>
<keyword evidence="4 7" id="KW-0597">Phosphoprotein</keyword>
<dbReference type="SUPFAM" id="SSF54675">
    <property type="entry name" value="Nicotinate/Quinolinate PRTase N-terminal domain-like"/>
    <property type="match status" value="1"/>
</dbReference>
<dbReference type="InterPro" id="IPR040727">
    <property type="entry name" value="NAPRTase_N"/>
</dbReference>
<sequence>MTTLVPVIESLLDTDLYKFTMMQEILHSQPQTQSEYAFKCRNRTALPLAACQAEINAQLDHLCTLRFSEDELAYLAGLRFIKSDFVDFLRLFQLQRRFICVSESTQQPGELSITVKGPMLHCMLFEIYVLSIVNEVYFRQFALAPALATGRAHLAAKINTLQQFAQQAPLANPFVFFDFGTRRRFSRQWHAEVVQALASQSSAMRGTSNVLLAKRFGLTPIGTMAHEYLQAFQSFGSRLRDFQKNALEHWVREYRGDLGIALTDVVGTDAFLRDFDLYFCKLFDGVRHDSGDPFIWGEKIIAHYHKMKIDPSSKQLVFSDGLNIDKAIALYQHFAPRSRVGFGIGTDLSNDCGLEPLQIVMKLVYCNGQPVAKVSDTPGKGMCEDVNFLNYLCDVFKIK</sequence>
<organism evidence="11 12">
    <name type="scientific">Deefgea piscis</name>
    <dbReference type="NCBI Taxonomy" id="2739061"/>
    <lineage>
        <taxon>Bacteria</taxon>
        <taxon>Pseudomonadati</taxon>
        <taxon>Pseudomonadota</taxon>
        <taxon>Betaproteobacteria</taxon>
        <taxon>Neisseriales</taxon>
        <taxon>Chitinibacteraceae</taxon>
        <taxon>Deefgea</taxon>
    </lineage>
</organism>
<keyword evidence="11" id="KW-0328">Glycosyltransferase</keyword>
<keyword evidence="12" id="KW-1185">Reference proteome</keyword>
<dbReference type="GO" id="GO:0005829">
    <property type="term" value="C:cytosol"/>
    <property type="evidence" value="ECO:0007669"/>
    <property type="project" value="TreeGrafter"/>
</dbReference>
<dbReference type="KEGG" id="dee:HQN60_10450"/>
<dbReference type="InterPro" id="IPR036068">
    <property type="entry name" value="Nicotinate_pribotase-like_C"/>
</dbReference>
<comment type="similarity">
    <text evidence="2 7 8">Belongs to the NAPRTase family.</text>
</comment>
<evidence type="ECO:0000313" key="12">
    <source>
        <dbReference type="Proteomes" id="UP000504844"/>
    </source>
</evidence>
<reference evidence="11 12" key="1">
    <citation type="submission" date="2020-05" db="EMBL/GenBank/DDBJ databases">
        <title>Complete genome sequence of Deefgea sp. D17.</title>
        <authorList>
            <person name="Bae J.-W."/>
            <person name="Han J.E."/>
        </authorList>
    </citation>
    <scope>NUCLEOTIDE SEQUENCE [LARGE SCALE GENOMIC DNA]</scope>
    <source>
        <strain evidence="11 12">D17</strain>
    </source>
</reference>
<dbReference type="Proteomes" id="UP000504844">
    <property type="component" value="Chromosome"/>
</dbReference>
<evidence type="ECO:0000256" key="6">
    <source>
        <dbReference type="ARBA" id="ARBA00022642"/>
    </source>
</evidence>
<gene>
    <name evidence="7 11" type="primary">pncB</name>
    <name evidence="11" type="ORF">HQN60_10450</name>
</gene>
<dbReference type="PANTHER" id="PTHR11098:SF1">
    <property type="entry name" value="NICOTINATE PHOSPHORIBOSYLTRANSFERASE"/>
    <property type="match status" value="1"/>
</dbReference>
<evidence type="ECO:0000256" key="1">
    <source>
        <dbReference type="ARBA" id="ARBA00004952"/>
    </source>
</evidence>
<evidence type="ECO:0000256" key="8">
    <source>
        <dbReference type="RuleBase" id="RU003838"/>
    </source>
</evidence>
<evidence type="ECO:0000256" key="7">
    <source>
        <dbReference type="HAMAP-Rule" id="MF_00570"/>
    </source>
</evidence>
<keyword evidence="11" id="KW-0808">Transferase</keyword>
<dbReference type="AlphaFoldDB" id="A0A6M8SP92"/>
<proteinExistence type="inferred from homology"/>
<name>A0A6M8SP92_9NEIS</name>
<comment type="pathway">
    <text evidence="1 7 8">Cofactor biosynthesis; NAD(+) biosynthesis; nicotinate D-ribonucleotide from nicotinate: step 1/1.</text>
</comment>
<dbReference type="GO" id="GO:0034355">
    <property type="term" value="P:NAD+ biosynthetic process via the salvage pathway"/>
    <property type="evidence" value="ECO:0007669"/>
    <property type="project" value="TreeGrafter"/>
</dbReference>
<evidence type="ECO:0000259" key="10">
    <source>
        <dbReference type="Pfam" id="PF17767"/>
    </source>
</evidence>
<evidence type="ECO:0000256" key="3">
    <source>
        <dbReference type="ARBA" id="ARBA00013236"/>
    </source>
</evidence>
<dbReference type="HAMAP" id="MF_00570">
    <property type="entry name" value="NAPRTase"/>
    <property type="match status" value="1"/>
</dbReference>
<evidence type="ECO:0000259" key="9">
    <source>
        <dbReference type="Pfam" id="PF04095"/>
    </source>
</evidence>
<comment type="PTM">
    <text evidence="7 8">Transiently phosphorylated on a His residue during the reaction cycle. Phosphorylation strongly increases the affinity for substrates and increases the rate of nicotinate D-ribonucleotide production. Dephosphorylation regenerates the low-affinity form of the enzyme, leading to product release.</text>
</comment>
<keyword evidence="5 7" id="KW-0436">Ligase</keyword>
<dbReference type="PANTHER" id="PTHR11098">
    <property type="entry name" value="NICOTINATE PHOSPHORIBOSYLTRANSFERASE"/>
    <property type="match status" value="1"/>
</dbReference>
<protein>
    <recommendedName>
        <fullName evidence="3 7">Nicotinate phosphoribosyltransferase</fullName>
        <shortName evidence="7">NAPRTase</shortName>
        <ecNumber evidence="3 7">6.3.4.21</ecNumber>
    </recommendedName>
</protein>
<dbReference type="GO" id="GO:0016757">
    <property type="term" value="F:glycosyltransferase activity"/>
    <property type="evidence" value="ECO:0007669"/>
    <property type="project" value="UniProtKB-KW"/>
</dbReference>
<evidence type="ECO:0000256" key="5">
    <source>
        <dbReference type="ARBA" id="ARBA00022598"/>
    </source>
</evidence>
<feature type="domain" description="Nicotinate/nicotinamide phosphoribosyltransferase" evidence="9">
    <location>
        <begin position="174"/>
        <end position="398"/>
    </location>
</feature>
<dbReference type="InterPro" id="IPR006406">
    <property type="entry name" value="Nic_PRibTrfase"/>
</dbReference>
<dbReference type="NCBIfam" id="NF003704">
    <property type="entry name" value="PRK05321.1"/>
    <property type="match status" value="1"/>
</dbReference>
<dbReference type="UniPathway" id="UPA00253">
    <property type="reaction ID" value="UER00457"/>
</dbReference>
<feature type="modified residue" description="Phosphohistidine; by autocatalysis" evidence="7">
    <location>
        <position position="226"/>
    </location>
</feature>
<evidence type="ECO:0000313" key="11">
    <source>
        <dbReference type="EMBL" id="QKJ67082.1"/>
    </source>
</evidence>
<dbReference type="SUPFAM" id="SSF51690">
    <property type="entry name" value="Nicotinate/Quinolinate PRTase C-terminal domain-like"/>
    <property type="match status" value="1"/>
</dbReference>
<dbReference type="EC" id="6.3.4.21" evidence="3 7"/>
<feature type="domain" description="Nicotinate phosphoribosyltransferase N-terminal" evidence="10">
    <location>
        <begin position="12"/>
        <end position="134"/>
    </location>
</feature>
<dbReference type="NCBIfam" id="TIGR01514">
    <property type="entry name" value="NAPRTase"/>
    <property type="match status" value="1"/>
</dbReference>
<evidence type="ECO:0000256" key="2">
    <source>
        <dbReference type="ARBA" id="ARBA00010897"/>
    </source>
</evidence>
<dbReference type="GO" id="GO:0004516">
    <property type="term" value="F:nicotinate phosphoribosyltransferase activity"/>
    <property type="evidence" value="ECO:0007669"/>
    <property type="project" value="UniProtKB-UniRule"/>
</dbReference>
<dbReference type="RefSeq" id="WP_173533585.1">
    <property type="nucleotide sequence ID" value="NZ_CP054143.1"/>
</dbReference>
<dbReference type="EMBL" id="CP054143">
    <property type="protein sequence ID" value="QKJ67082.1"/>
    <property type="molecule type" value="Genomic_DNA"/>
</dbReference>
<dbReference type="PIRSF" id="PIRSF000484">
    <property type="entry name" value="NAPRT"/>
    <property type="match status" value="1"/>
</dbReference>
<comment type="catalytic activity">
    <reaction evidence="7 8">
        <text>5-phospho-alpha-D-ribose 1-diphosphate + nicotinate + ATP + H2O = nicotinate beta-D-ribonucleotide + ADP + phosphate + diphosphate</text>
        <dbReference type="Rhea" id="RHEA:36163"/>
        <dbReference type="ChEBI" id="CHEBI:15377"/>
        <dbReference type="ChEBI" id="CHEBI:30616"/>
        <dbReference type="ChEBI" id="CHEBI:32544"/>
        <dbReference type="ChEBI" id="CHEBI:33019"/>
        <dbReference type="ChEBI" id="CHEBI:43474"/>
        <dbReference type="ChEBI" id="CHEBI:57502"/>
        <dbReference type="ChEBI" id="CHEBI:58017"/>
        <dbReference type="ChEBI" id="CHEBI:456216"/>
        <dbReference type="EC" id="6.3.4.21"/>
    </reaction>
</comment>
<dbReference type="Pfam" id="PF17767">
    <property type="entry name" value="NAPRTase_N"/>
    <property type="match status" value="1"/>
</dbReference>
<dbReference type="Gene3D" id="3.20.140.10">
    <property type="entry name" value="nicotinate phosphoribosyltransferase"/>
    <property type="match status" value="1"/>
</dbReference>
<dbReference type="InterPro" id="IPR041525">
    <property type="entry name" value="N/Namide_PRibTrfase"/>
</dbReference>
<dbReference type="Pfam" id="PF04095">
    <property type="entry name" value="NAPRTase"/>
    <property type="match status" value="1"/>
</dbReference>
<comment type="function">
    <text evidence="7 8">Catalyzes the synthesis of beta-nicotinate D-ribonucleotide from nicotinate and 5-phospho-D-ribose 1-phosphate at the expense of ATP.</text>
</comment>
<dbReference type="CDD" id="cd01401">
    <property type="entry name" value="PncB_like"/>
    <property type="match status" value="1"/>
</dbReference>
<dbReference type="InterPro" id="IPR007229">
    <property type="entry name" value="Nic_PRibTrfase-Fam"/>
</dbReference>